<dbReference type="Proteomes" id="UP000288293">
    <property type="component" value="Unassembled WGS sequence"/>
</dbReference>
<organism evidence="2 3">
    <name type="scientific">Aliidiomarina minuta</name>
    <dbReference type="NCBI Taxonomy" id="880057"/>
    <lineage>
        <taxon>Bacteria</taxon>
        <taxon>Pseudomonadati</taxon>
        <taxon>Pseudomonadota</taxon>
        <taxon>Gammaproteobacteria</taxon>
        <taxon>Alteromonadales</taxon>
        <taxon>Idiomarinaceae</taxon>
        <taxon>Aliidiomarina</taxon>
    </lineage>
</organism>
<dbReference type="OrthoDB" id="8525200at2"/>
<dbReference type="InterPro" id="IPR029016">
    <property type="entry name" value="GAF-like_dom_sf"/>
</dbReference>
<evidence type="ECO:0000313" key="2">
    <source>
        <dbReference type="EMBL" id="RUO23839.1"/>
    </source>
</evidence>
<protein>
    <submittedName>
        <fullName evidence="2">DUF484 domain-containing protein</fullName>
    </submittedName>
</protein>
<evidence type="ECO:0000313" key="3">
    <source>
        <dbReference type="Proteomes" id="UP000288293"/>
    </source>
</evidence>
<dbReference type="RefSeq" id="WP_126804259.1">
    <property type="nucleotide sequence ID" value="NZ_PIPL01000003.1"/>
</dbReference>
<reference evidence="2 3" key="1">
    <citation type="journal article" date="2011" name="Front. Microbiol.">
        <title>Genomic signatures of strain selection and enhancement in Bacillus atrophaeus var. globigii, a historical biowarfare simulant.</title>
        <authorList>
            <person name="Gibbons H.S."/>
            <person name="Broomall S.M."/>
            <person name="McNew L.A."/>
            <person name="Daligault H."/>
            <person name="Chapman C."/>
            <person name="Bruce D."/>
            <person name="Karavis M."/>
            <person name="Krepps M."/>
            <person name="McGregor P.A."/>
            <person name="Hong C."/>
            <person name="Park K.H."/>
            <person name="Akmal A."/>
            <person name="Feldman A."/>
            <person name="Lin J.S."/>
            <person name="Chang W.E."/>
            <person name="Higgs B.W."/>
            <person name="Demirev P."/>
            <person name="Lindquist J."/>
            <person name="Liem A."/>
            <person name="Fochler E."/>
            <person name="Read T.D."/>
            <person name="Tapia R."/>
            <person name="Johnson S."/>
            <person name="Bishop-Lilly K.A."/>
            <person name="Detter C."/>
            <person name="Han C."/>
            <person name="Sozhamannan S."/>
            <person name="Rosenzweig C.N."/>
            <person name="Skowronski E.W."/>
        </authorList>
    </citation>
    <scope>NUCLEOTIDE SEQUENCE [LARGE SCALE GENOMIC DNA]</scope>
    <source>
        <strain evidence="2 3">MLST1</strain>
    </source>
</reference>
<dbReference type="AlphaFoldDB" id="A0A432W3K1"/>
<gene>
    <name evidence="2" type="ORF">CWE09_11840</name>
</gene>
<dbReference type="PANTHER" id="PTHR38765">
    <property type="entry name" value="DUF484 DOMAIN-CONTAINING PROTEIN"/>
    <property type="match status" value="1"/>
</dbReference>
<feature type="coiled-coil region" evidence="1">
    <location>
        <begin position="54"/>
        <end position="88"/>
    </location>
</feature>
<comment type="caution">
    <text evidence="2">The sequence shown here is derived from an EMBL/GenBank/DDBJ whole genome shotgun (WGS) entry which is preliminary data.</text>
</comment>
<sequence length="234" mass="26842">MTKQDSTAELKSAGSERLDDTLIVEYLQENPDFFDRNPELLTRINLRHHNEGSVSLVERQQRILRTQIAELQEEITELMSNARRNEMIFRGYSALYVDLLRCETLTEVLDSLRTTFQQQLALPELTLKFFDSPISLPEQFTFAADTHKQLLSKRFGDSSVYLGRLTQEEQRLLFQDTKVESVALVLLGRDQQLGMLAFGSKDPSHFDPSMDYLLINQLQALLSVILPIMLKSGT</sequence>
<evidence type="ECO:0000256" key="1">
    <source>
        <dbReference type="SAM" id="Coils"/>
    </source>
</evidence>
<dbReference type="Pfam" id="PF04340">
    <property type="entry name" value="DUF484"/>
    <property type="match status" value="1"/>
</dbReference>
<dbReference type="EMBL" id="PIPL01000003">
    <property type="protein sequence ID" value="RUO23839.1"/>
    <property type="molecule type" value="Genomic_DNA"/>
</dbReference>
<accession>A0A432W3K1</accession>
<dbReference type="InterPro" id="IPR007435">
    <property type="entry name" value="DUF484"/>
</dbReference>
<dbReference type="Gene3D" id="3.30.450.40">
    <property type="match status" value="1"/>
</dbReference>
<keyword evidence="1" id="KW-0175">Coiled coil</keyword>
<name>A0A432W3K1_9GAMM</name>
<proteinExistence type="predicted"/>
<keyword evidence="3" id="KW-1185">Reference proteome</keyword>
<dbReference type="PANTHER" id="PTHR38765:SF1">
    <property type="entry name" value="DUF484 DOMAIN-CONTAINING PROTEIN"/>
    <property type="match status" value="1"/>
</dbReference>